<keyword evidence="4" id="KW-0902">Two-component regulatory system</keyword>
<evidence type="ECO:0000256" key="5">
    <source>
        <dbReference type="ARBA" id="ARBA00023015"/>
    </source>
</evidence>
<dbReference type="SUPFAM" id="SSF52172">
    <property type="entry name" value="CheY-like"/>
    <property type="match status" value="1"/>
</dbReference>
<dbReference type="InterPro" id="IPR001789">
    <property type="entry name" value="Sig_transdc_resp-reg_receiver"/>
</dbReference>
<dbReference type="PROSITE" id="PS00041">
    <property type="entry name" value="HTH_ARAC_FAMILY_1"/>
    <property type="match status" value="1"/>
</dbReference>
<dbReference type="GO" id="GO:0043565">
    <property type="term" value="F:sequence-specific DNA binding"/>
    <property type="evidence" value="ECO:0007669"/>
    <property type="project" value="InterPro"/>
</dbReference>
<gene>
    <name evidence="11" type="ORF">ERICIII_02301</name>
</gene>
<dbReference type="SMART" id="SM00342">
    <property type="entry name" value="HTH_ARAC"/>
    <property type="match status" value="1"/>
</dbReference>
<evidence type="ECO:0000256" key="4">
    <source>
        <dbReference type="ARBA" id="ARBA00023012"/>
    </source>
</evidence>
<dbReference type="GO" id="GO:0005737">
    <property type="term" value="C:cytoplasm"/>
    <property type="evidence" value="ECO:0007669"/>
    <property type="project" value="UniProtKB-SubCell"/>
</dbReference>
<dbReference type="InterPro" id="IPR041522">
    <property type="entry name" value="CdaR_GGDEF"/>
</dbReference>
<evidence type="ECO:0000256" key="2">
    <source>
        <dbReference type="ARBA" id="ARBA00022490"/>
    </source>
</evidence>
<dbReference type="PANTHER" id="PTHR42713:SF3">
    <property type="entry name" value="TRANSCRIPTIONAL REGULATORY PROTEIN HPTR"/>
    <property type="match status" value="1"/>
</dbReference>
<protein>
    <submittedName>
        <fullName evidence="11">Response regulator receiver domain protein</fullName>
    </submittedName>
</protein>
<dbReference type="EMBL" id="CP019655">
    <property type="protein sequence ID" value="AVF26462.1"/>
    <property type="molecule type" value="Genomic_DNA"/>
</dbReference>
<dbReference type="GO" id="GO:0003700">
    <property type="term" value="F:DNA-binding transcription factor activity"/>
    <property type="evidence" value="ECO:0007669"/>
    <property type="project" value="InterPro"/>
</dbReference>
<dbReference type="SMART" id="SM00448">
    <property type="entry name" value="REC"/>
    <property type="match status" value="1"/>
</dbReference>
<dbReference type="PROSITE" id="PS50110">
    <property type="entry name" value="RESPONSE_REGULATORY"/>
    <property type="match status" value="1"/>
</dbReference>
<evidence type="ECO:0000259" key="10">
    <source>
        <dbReference type="PROSITE" id="PS50110"/>
    </source>
</evidence>
<dbReference type="InterPro" id="IPR051552">
    <property type="entry name" value="HptR"/>
</dbReference>
<dbReference type="SUPFAM" id="SSF46689">
    <property type="entry name" value="Homeodomain-like"/>
    <property type="match status" value="2"/>
</dbReference>
<sequence length="533" mass="60238">MNLLIVEDEPRLRSSLAHHIPWSDHGIEVVGLAANGNEALKYVGRKKTDILLLDIQIPGMDGLTLLKTILEKDKLLITVILSGHDNFAYAQTALELGVFKYLLKPAGDREILQAVLGAAEELRRIMEKRNNMAVLQQKWKENLPALQNNAFIQILQGCYGAAEREQLNRELSLNLSRENQYAVAVIDIDQAVDQEPGTNNDNSPPKRYKLMSVAKEWMDTESCRVCSDAFGMTILLFTAPKNEGSGDFILGVHSTTSKLLSIIQQSLKVTASAGISSKAGELDSLHELYKEACRALQSRKIYGGGIAFPYQGVRSSPADNPAISFPYEKELEIALYTMDKSRALQVLESVWRDSQSMLNGLEAVHEQVMYFSSFLIRFIHKQGWRIQEVVGKHAVFFQNIHLLKTPDHIYNWLEDSIRSIVAYGHSQGKTVRHQTVKTILELVEREIDQDLTLDTVADRLYVNASYLSRLFKQETGKTFTQHVLGRKMERARMCLMEGCQVQETAYQLGYKDVSYFIKVFRKYWGTTPGCIKA</sequence>
<proteinExistence type="predicted"/>
<evidence type="ECO:0000256" key="8">
    <source>
        <dbReference type="PROSITE-ProRule" id="PRU00169"/>
    </source>
</evidence>
<dbReference type="CDD" id="cd17536">
    <property type="entry name" value="REC_YesN-like"/>
    <property type="match status" value="1"/>
</dbReference>
<accession>A0A2L1UEF5</accession>
<keyword evidence="6" id="KW-0238">DNA-binding</keyword>
<dbReference type="Pfam" id="PF00072">
    <property type="entry name" value="Response_reg"/>
    <property type="match status" value="1"/>
</dbReference>
<keyword evidence="2" id="KW-0963">Cytoplasm</keyword>
<feature type="domain" description="HTH araC/xylS-type" evidence="9">
    <location>
        <begin position="437"/>
        <end position="533"/>
    </location>
</feature>
<dbReference type="InterPro" id="IPR018062">
    <property type="entry name" value="HTH_AraC-typ_CS"/>
</dbReference>
<dbReference type="GO" id="GO:0000160">
    <property type="term" value="P:phosphorelay signal transduction system"/>
    <property type="evidence" value="ECO:0007669"/>
    <property type="project" value="UniProtKB-KW"/>
</dbReference>
<feature type="domain" description="Response regulatory" evidence="10">
    <location>
        <begin position="2"/>
        <end position="119"/>
    </location>
</feature>
<dbReference type="PANTHER" id="PTHR42713">
    <property type="entry name" value="HISTIDINE KINASE-RELATED"/>
    <property type="match status" value="1"/>
</dbReference>
<dbReference type="Gene3D" id="1.10.10.60">
    <property type="entry name" value="Homeodomain-like"/>
    <property type="match status" value="2"/>
</dbReference>
<dbReference type="InterPro" id="IPR018060">
    <property type="entry name" value="HTH_AraC"/>
</dbReference>
<evidence type="ECO:0000313" key="12">
    <source>
        <dbReference type="Proteomes" id="UP000239833"/>
    </source>
</evidence>
<dbReference type="InterPro" id="IPR011006">
    <property type="entry name" value="CheY-like_superfamily"/>
</dbReference>
<dbReference type="Gene3D" id="3.40.50.2300">
    <property type="match status" value="1"/>
</dbReference>
<dbReference type="Pfam" id="PF17853">
    <property type="entry name" value="GGDEF_2"/>
    <property type="match status" value="1"/>
</dbReference>
<dbReference type="GeneID" id="64219008"/>
<dbReference type="RefSeq" id="WP_079940673.1">
    <property type="nucleotide sequence ID" value="NZ_CP019655.1"/>
</dbReference>
<dbReference type="PROSITE" id="PS01124">
    <property type="entry name" value="HTH_ARAC_FAMILY_2"/>
    <property type="match status" value="1"/>
</dbReference>
<evidence type="ECO:0000256" key="3">
    <source>
        <dbReference type="ARBA" id="ARBA00022553"/>
    </source>
</evidence>
<keyword evidence="3 8" id="KW-0597">Phosphoprotein</keyword>
<evidence type="ECO:0000259" key="9">
    <source>
        <dbReference type="PROSITE" id="PS01124"/>
    </source>
</evidence>
<keyword evidence="5" id="KW-0805">Transcription regulation</keyword>
<keyword evidence="7" id="KW-0804">Transcription</keyword>
<dbReference type="STRING" id="147375.BXP28_05815"/>
<organism evidence="11 12">
    <name type="scientific">Paenibacillus larvae subsp. larvae</name>
    <dbReference type="NCBI Taxonomy" id="147375"/>
    <lineage>
        <taxon>Bacteria</taxon>
        <taxon>Bacillati</taxon>
        <taxon>Bacillota</taxon>
        <taxon>Bacilli</taxon>
        <taxon>Bacillales</taxon>
        <taxon>Paenibacillaceae</taxon>
        <taxon>Paenibacillus</taxon>
    </lineage>
</organism>
<evidence type="ECO:0000256" key="1">
    <source>
        <dbReference type="ARBA" id="ARBA00004496"/>
    </source>
</evidence>
<dbReference type="AlphaFoldDB" id="A0A2L1UEF5"/>
<evidence type="ECO:0000256" key="6">
    <source>
        <dbReference type="ARBA" id="ARBA00023125"/>
    </source>
</evidence>
<dbReference type="Pfam" id="PF12833">
    <property type="entry name" value="HTH_18"/>
    <property type="match status" value="1"/>
</dbReference>
<reference evidence="12" key="1">
    <citation type="submission" date="2017-02" db="EMBL/GenBank/DDBJ databases">
        <title>Delineation of Paenibacillus larvae strains originating from foulbrood outbreaks.</title>
        <authorList>
            <person name="Beims H."/>
            <person name="Bunk B."/>
            <person name="Sproeer C."/>
            <person name="Mohr K.I."/>
            <person name="Pradella S."/>
            <person name="Guenther G."/>
            <person name="Rohde M."/>
            <person name="von der Ohe W."/>
            <person name="Steinert M."/>
        </authorList>
    </citation>
    <scope>NUCLEOTIDE SEQUENCE [LARGE SCALE GENOMIC DNA]</scope>
    <source>
        <strain evidence="12">Eric_III</strain>
    </source>
</reference>
<comment type="subcellular location">
    <subcellularLocation>
        <location evidence="1">Cytoplasm</location>
    </subcellularLocation>
</comment>
<feature type="modified residue" description="4-aspartylphosphate" evidence="8">
    <location>
        <position position="54"/>
    </location>
</feature>
<name>A0A2L1UEF5_9BACL</name>
<dbReference type="Proteomes" id="UP000239833">
    <property type="component" value="Chromosome"/>
</dbReference>
<evidence type="ECO:0000313" key="11">
    <source>
        <dbReference type="EMBL" id="AVF26462.1"/>
    </source>
</evidence>
<dbReference type="InterPro" id="IPR009057">
    <property type="entry name" value="Homeodomain-like_sf"/>
</dbReference>
<evidence type="ECO:0000256" key="7">
    <source>
        <dbReference type="ARBA" id="ARBA00023163"/>
    </source>
</evidence>